<sequence length="204" mass="22895">MQNAIPEGYRKNARGDLVKESGIKPIDLARDELTMEIVAKARNVSQLLSTVKASIYGDIEAFVEMSAEQYGVSLGGKKGNLTLLSFDGRYKVLRANADNIVFDERLYAAKELIDECLRDWSKDAHPGLMMMVNDAFRADRNGELRTARVLALRRHNIDDPRWNRAMDAISDALQVVGSKSYIRVYERVGETDQYKLIPLDIAGA</sequence>
<comment type="caution">
    <text evidence="1">The sequence shown here is derived from an EMBL/GenBank/DDBJ whole genome shotgun (WGS) entry which is preliminary data.</text>
</comment>
<proteinExistence type="predicted"/>
<organism evidence="1">
    <name type="scientific">marine sediment metagenome</name>
    <dbReference type="NCBI Taxonomy" id="412755"/>
    <lineage>
        <taxon>unclassified sequences</taxon>
        <taxon>metagenomes</taxon>
        <taxon>ecological metagenomes</taxon>
    </lineage>
</organism>
<accession>A0A0F9YQA7</accession>
<dbReference type="InterPro" id="IPR021505">
    <property type="entry name" value="Phage_B3_Orf6"/>
</dbReference>
<evidence type="ECO:0008006" key="2">
    <source>
        <dbReference type="Google" id="ProtNLM"/>
    </source>
</evidence>
<dbReference type="EMBL" id="LAZR01000014">
    <property type="protein sequence ID" value="KKO06839.1"/>
    <property type="molecule type" value="Genomic_DNA"/>
</dbReference>
<gene>
    <name evidence="1" type="ORF">LCGC14_0060230</name>
</gene>
<protein>
    <recommendedName>
        <fullName evidence="2">Sulfate transport protein CysZ</fullName>
    </recommendedName>
</protein>
<reference evidence="1" key="1">
    <citation type="journal article" date="2015" name="Nature">
        <title>Complex archaea that bridge the gap between prokaryotes and eukaryotes.</title>
        <authorList>
            <person name="Spang A."/>
            <person name="Saw J.H."/>
            <person name="Jorgensen S.L."/>
            <person name="Zaremba-Niedzwiedzka K."/>
            <person name="Martijn J."/>
            <person name="Lind A.E."/>
            <person name="van Eijk R."/>
            <person name="Schleper C."/>
            <person name="Guy L."/>
            <person name="Ettema T.J."/>
        </authorList>
    </citation>
    <scope>NUCLEOTIDE SEQUENCE</scope>
</reference>
<dbReference type="Pfam" id="PF11363">
    <property type="entry name" value="DUF3164"/>
    <property type="match status" value="1"/>
</dbReference>
<dbReference type="AlphaFoldDB" id="A0A0F9YQA7"/>
<evidence type="ECO:0000313" key="1">
    <source>
        <dbReference type="EMBL" id="KKO06839.1"/>
    </source>
</evidence>
<name>A0A0F9YQA7_9ZZZZ</name>